<feature type="compositionally biased region" description="Low complexity" evidence="1">
    <location>
        <begin position="89"/>
        <end position="98"/>
    </location>
</feature>
<organism evidence="2">
    <name type="scientific">Gongylonema pulchrum</name>
    <dbReference type="NCBI Taxonomy" id="637853"/>
    <lineage>
        <taxon>Eukaryota</taxon>
        <taxon>Metazoa</taxon>
        <taxon>Ecdysozoa</taxon>
        <taxon>Nematoda</taxon>
        <taxon>Chromadorea</taxon>
        <taxon>Rhabditida</taxon>
        <taxon>Spirurina</taxon>
        <taxon>Spiruromorpha</taxon>
        <taxon>Spiruroidea</taxon>
        <taxon>Gongylonematidae</taxon>
        <taxon>Gongylonema</taxon>
    </lineage>
</organism>
<feature type="region of interest" description="Disordered" evidence="1">
    <location>
        <begin position="85"/>
        <end position="111"/>
    </location>
</feature>
<feature type="region of interest" description="Disordered" evidence="1">
    <location>
        <begin position="1"/>
        <end position="25"/>
    </location>
</feature>
<name>A0A183EV90_9BILA</name>
<reference evidence="2" key="1">
    <citation type="submission" date="2016-06" db="UniProtKB">
        <authorList>
            <consortium name="WormBaseParasite"/>
        </authorList>
    </citation>
    <scope>IDENTIFICATION</scope>
</reference>
<sequence>LDTLQAGRSAPPELPATEETRTIEPKKDISVKTAIRKGQIYMFSVIMMTYSDGHAEQSERICGEADESVSPVFFSKDDTLHTAEVAEKQQQQQQQQQQAPSETSAPSIPLK</sequence>
<feature type="compositionally biased region" description="Polar residues" evidence="1">
    <location>
        <begin position="99"/>
        <end position="111"/>
    </location>
</feature>
<dbReference type="AlphaFoldDB" id="A0A183EV90"/>
<accession>A0A183EV90</accession>
<dbReference type="WBParaSite" id="GPUH_0002491101-mRNA-1">
    <property type="protein sequence ID" value="GPUH_0002491101-mRNA-1"/>
    <property type="gene ID" value="GPUH_0002491101"/>
</dbReference>
<proteinExistence type="predicted"/>
<evidence type="ECO:0000256" key="1">
    <source>
        <dbReference type="SAM" id="MobiDB-lite"/>
    </source>
</evidence>
<protein>
    <submittedName>
        <fullName evidence="2">Cystatin domain-containing protein</fullName>
    </submittedName>
</protein>
<evidence type="ECO:0000313" key="2">
    <source>
        <dbReference type="WBParaSite" id="GPUH_0002491101-mRNA-1"/>
    </source>
</evidence>